<sequence>MRTKAGLDSARRVSNEGRRDARRVSIDKRRYVICIDKRRFEIRVSIRFEIPCVAQITKLHDALHLFDQMLKRKPPPSILEFNRQISVIVRMGHYSTALSLFKKVNLMGISSDVYAININCHEFIFCINLLEEPHVRVEDKREDVPLRREEKKEVEMATMKLRRDERNKLSDDMIEALTS</sequence>
<name>A0ACB9IT52_9ASTR</name>
<evidence type="ECO:0000313" key="1">
    <source>
        <dbReference type="EMBL" id="KAI3811199.1"/>
    </source>
</evidence>
<reference evidence="2" key="1">
    <citation type="journal article" date="2022" name="Mol. Ecol. Resour.">
        <title>The genomes of chicory, endive, great burdock and yacon provide insights into Asteraceae palaeo-polyploidization history and plant inulin production.</title>
        <authorList>
            <person name="Fan W."/>
            <person name="Wang S."/>
            <person name="Wang H."/>
            <person name="Wang A."/>
            <person name="Jiang F."/>
            <person name="Liu H."/>
            <person name="Zhao H."/>
            <person name="Xu D."/>
            <person name="Zhang Y."/>
        </authorList>
    </citation>
    <scope>NUCLEOTIDE SEQUENCE [LARGE SCALE GENOMIC DNA]</scope>
    <source>
        <strain evidence="2">cv. Yunnan</strain>
    </source>
</reference>
<accession>A0ACB9IT52</accession>
<proteinExistence type="predicted"/>
<reference evidence="1 2" key="2">
    <citation type="journal article" date="2022" name="Mol. Ecol. Resour.">
        <title>The genomes of chicory, endive, great burdock and yacon provide insights into Asteraceae paleo-polyploidization history and plant inulin production.</title>
        <authorList>
            <person name="Fan W."/>
            <person name="Wang S."/>
            <person name="Wang H."/>
            <person name="Wang A."/>
            <person name="Jiang F."/>
            <person name="Liu H."/>
            <person name="Zhao H."/>
            <person name="Xu D."/>
            <person name="Zhang Y."/>
        </authorList>
    </citation>
    <scope>NUCLEOTIDE SEQUENCE [LARGE SCALE GENOMIC DNA]</scope>
    <source>
        <strain evidence="2">cv. Yunnan</strain>
        <tissue evidence="1">Leaves</tissue>
    </source>
</reference>
<dbReference type="Proteomes" id="UP001056120">
    <property type="component" value="Linkage Group LG07"/>
</dbReference>
<gene>
    <name evidence="1" type="ORF">L1987_20918</name>
</gene>
<dbReference type="EMBL" id="CM042024">
    <property type="protein sequence ID" value="KAI3811199.1"/>
    <property type="molecule type" value="Genomic_DNA"/>
</dbReference>
<evidence type="ECO:0000313" key="2">
    <source>
        <dbReference type="Proteomes" id="UP001056120"/>
    </source>
</evidence>
<organism evidence="1 2">
    <name type="scientific">Smallanthus sonchifolius</name>
    <dbReference type="NCBI Taxonomy" id="185202"/>
    <lineage>
        <taxon>Eukaryota</taxon>
        <taxon>Viridiplantae</taxon>
        <taxon>Streptophyta</taxon>
        <taxon>Embryophyta</taxon>
        <taxon>Tracheophyta</taxon>
        <taxon>Spermatophyta</taxon>
        <taxon>Magnoliopsida</taxon>
        <taxon>eudicotyledons</taxon>
        <taxon>Gunneridae</taxon>
        <taxon>Pentapetalae</taxon>
        <taxon>asterids</taxon>
        <taxon>campanulids</taxon>
        <taxon>Asterales</taxon>
        <taxon>Asteraceae</taxon>
        <taxon>Asteroideae</taxon>
        <taxon>Heliantheae alliance</taxon>
        <taxon>Millerieae</taxon>
        <taxon>Smallanthus</taxon>
    </lineage>
</organism>
<protein>
    <submittedName>
        <fullName evidence="1">Uncharacterized protein</fullName>
    </submittedName>
</protein>
<comment type="caution">
    <text evidence="1">The sequence shown here is derived from an EMBL/GenBank/DDBJ whole genome shotgun (WGS) entry which is preliminary data.</text>
</comment>
<keyword evidence="2" id="KW-1185">Reference proteome</keyword>